<dbReference type="Proteomes" id="UP000054485">
    <property type="component" value="Unassembled WGS sequence"/>
</dbReference>
<proteinExistence type="predicted"/>
<name>A0A0D0AMJ4_9AGAM</name>
<organism evidence="1 2">
    <name type="scientific">Suillus luteus UH-Slu-Lm8-n1</name>
    <dbReference type="NCBI Taxonomy" id="930992"/>
    <lineage>
        <taxon>Eukaryota</taxon>
        <taxon>Fungi</taxon>
        <taxon>Dikarya</taxon>
        <taxon>Basidiomycota</taxon>
        <taxon>Agaricomycotina</taxon>
        <taxon>Agaricomycetes</taxon>
        <taxon>Agaricomycetidae</taxon>
        <taxon>Boletales</taxon>
        <taxon>Suillineae</taxon>
        <taxon>Suillaceae</taxon>
        <taxon>Suillus</taxon>
    </lineage>
</organism>
<dbReference type="HOGENOM" id="CLU_2596796_0_0_1"/>
<sequence>TFMEQHIPSRSDKWRLSLWYPRILSTTKNASFGHTTQIHQQSKYRQHTPSSQTSFLQRLIRSRLLDEIEGDMNHHCIKPF</sequence>
<feature type="non-terminal residue" evidence="1">
    <location>
        <position position="80"/>
    </location>
</feature>
<evidence type="ECO:0000313" key="2">
    <source>
        <dbReference type="Proteomes" id="UP000054485"/>
    </source>
</evidence>
<dbReference type="EMBL" id="KN835984">
    <property type="protein sequence ID" value="KIK33258.1"/>
    <property type="molecule type" value="Genomic_DNA"/>
</dbReference>
<reference evidence="2" key="2">
    <citation type="submission" date="2015-01" db="EMBL/GenBank/DDBJ databases">
        <title>Evolutionary Origins and Diversification of the Mycorrhizal Mutualists.</title>
        <authorList>
            <consortium name="DOE Joint Genome Institute"/>
            <consortium name="Mycorrhizal Genomics Consortium"/>
            <person name="Kohler A."/>
            <person name="Kuo A."/>
            <person name="Nagy L.G."/>
            <person name="Floudas D."/>
            <person name="Copeland A."/>
            <person name="Barry K.W."/>
            <person name="Cichocki N."/>
            <person name="Veneault-Fourrey C."/>
            <person name="LaButti K."/>
            <person name="Lindquist E.A."/>
            <person name="Lipzen A."/>
            <person name="Lundell T."/>
            <person name="Morin E."/>
            <person name="Murat C."/>
            <person name="Riley R."/>
            <person name="Ohm R."/>
            <person name="Sun H."/>
            <person name="Tunlid A."/>
            <person name="Henrissat B."/>
            <person name="Grigoriev I.V."/>
            <person name="Hibbett D.S."/>
            <person name="Martin F."/>
        </authorList>
    </citation>
    <scope>NUCLEOTIDE SEQUENCE [LARGE SCALE GENOMIC DNA]</scope>
    <source>
        <strain evidence="2">UH-Slu-Lm8-n1</strain>
    </source>
</reference>
<keyword evidence="2" id="KW-1185">Reference proteome</keyword>
<accession>A0A0D0AMJ4</accession>
<protein>
    <submittedName>
        <fullName evidence="1">Uncharacterized protein</fullName>
    </submittedName>
</protein>
<dbReference type="InParanoid" id="A0A0D0AMJ4"/>
<dbReference type="OrthoDB" id="10417555at2759"/>
<gene>
    <name evidence="1" type="ORF">CY34DRAFT_813744</name>
</gene>
<dbReference type="AlphaFoldDB" id="A0A0D0AMJ4"/>
<evidence type="ECO:0000313" key="1">
    <source>
        <dbReference type="EMBL" id="KIK33258.1"/>
    </source>
</evidence>
<reference evidence="1 2" key="1">
    <citation type="submission" date="2014-04" db="EMBL/GenBank/DDBJ databases">
        <authorList>
            <consortium name="DOE Joint Genome Institute"/>
            <person name="Kuo A."/>
            <person name="Ruytinx J."/>
            <person name="Rineau F."/>
            <person name="Colpaert J."/>
            <person name="Kohler A."/>
            <person name="Nagy L.G."/>
            <person name="Floudas D."/>
            <person name="Copeland A."/>
            <person name="Barry K.W."/>
            <person name="Cichocki N."/>
            <person name="Veneault-Fourrey C."/>
            <person name="LaButti K."/>
            <person name="Lindquist E.A."/>
            <person name="Lipzen A."/>
            <person name="Lundell T."/>
            <person name="Morin E."/>
            <person name="Murat C."/>
            <person name="Sun H."/>
            <person name="Tunlid A."/>
            <person name="Henrissat B."/>
            <person name="Grigoriev I.V."/>
            <person name="Hibbett D.S."/>
            <person name="Martin F."/>
            <person name="Nordberg H.P."/>
            <person name="Cantor M.N."/>
            <person name="Hua S.X."/>
        </authorList>
    </citation>
    <scope>NUCLEOTIDE SEQUENCE [LARGE SCALE GENOMIC DNA]</scope>
    <source>
        <strain evidence="1 2">UH-Slu-Lm8-n1</strain>
    </source>
</reference>
<feature type="non-terminal residue" evidence="1">
    <location>
        <position position="1"/>
    </location>
</feature>